<dbReference type="AlphaFoldDB" id="A0A9D4R304"/>
<sequence length="176" mass="20452">MRNKNPLLQNYMKLYEEKLSEAELKQEKHDMALRKNNLKIYGIAFSENETASQTEQKLRNYFSTELGLNQDEPLLDYAYRLANKKDSPVLARFCALKSRDAVLNAFRQKRKQGHVTGRVVEDLPERIVKARTGLYPFMQQCISENKSARFKLDKLIVDGDTYVFNVNTIMPILVSK</sequence>
<keyword evidence="2" id="KW-1185">Reference proteome</keyword>
<organism evidence="1 2">
    <name type="scientific">Dreissena polymorpha</name>
    <name type="common">Zebra mussel</name>
    <name type="synonym">Mytilus polymorpha</name>
    <dbReference type="NCBI Taxonomy" id="45954"/>
    <lineage>
        <taxon>Eukaryota</taxon>
        <taxon>Metazoa</taxon>
        <taxon>Spiralia</taxon>
        <taxon>Lophotrochozoa</taxon>
        <taxon>Mollusca</taxon>
        <taxon>Bivalvia</taxon>
        <taxon>Autobranchia</taxon>
        <taxon>Heteroconchia</taxon>
        <taxon>Euheterodonta</taxon>
        <taxon>Imparidentia</taxon>
        <taxon>Neoheterodontei</taxon>
        <taxon>Myida</taxon>
        <taxon>Dreissenoidea</taxon>
        <taxon>Dreissenidae</taxon>
        <taxon>Dreissena</taxon>
    </lineage>
</organism>
<gene>
    <name evidence="1" type="ORF">DPMN_093896</name>
</gene>
<dbReference type="Gene3D" id="3.30.70.1820">
    <property type="entry name" value="L1 transposable element, RRM domain"/>
    <property type="match status" value="1"/>
</dbReference>
<evidence type="ECO:0000313" key="1">
    <source>
        <dbReference type="EMBL" id="KAH3851415.1"/>
    </source>
</evidence>
<dbReference type="EMBL" id="JAIWYP010000003">
    <property type="protein sequence ID" value="KAH3851415.1"/>
    <property type="molecule type" value="Genomic_DNA"/>
</dbReference>
<comment type="caution">
    <text evidence="1">The sequence shown here is derived from an EMBL/GenBank/DDBJ whole genome shotgun (WGS) entry which is preliminary data.</text>
</comment>
<dbReference type="Proteomes" id="UP000828390">
    <property type="component" value="Unassembled WGS sequence"/>
</dbReference>
<proteinExistence type="predicted"/>
<accession>A0A9D4R304</accession>
<protein>
    <submittedName>
        <fullName evidence="1">Uncharacterized protein</fullName>
    </submittedName>
</protein>
<name>A0A9D4R304_DREPO</name>
<reference evidence="1" key="1">
    <citation type="journal article" date="2019" name="bioRxiv">
        <title>The Genome of the Zebra Mussel, Dreissena polymorpha: A Resource for Invasive Species Research.</title>
        <authorList>
            <person name="McCartney M.A."/>
            <person name="Auch B."/>
            <person name="Kono T."/>
            <person name="Mallez S."/>
            <person name="Zhang Y."/>
            <person name="Obille A."/>
            <person name="Becker A."/>
            <person name="Abrahante J.E."/>
            <person name="Garbe J."/>
            <person name="Badalamenti J.P."/>
            <person name="Herman A."/>
            <person name="Mangelson H."/>
            <person name="Liachko I."/>
            <person name="Sullivan S."/>
            <person name="Sone E.D."/>
            <person name="Koren S."/>
            <person name="Silverstein K.A.T."/>
            <person name="Beckman K.B."/>
            <person name="Gohl D.M."/>
        </authorList>
    </citation>
    <scope>NUCLEOTIDE SEQUENCE</scope>
    <source>
        <strain evidence="1">Duluth1</strain>
        <tissue evidence="1">Whole animal</tissue>
    </source>
</reference>
<evidence type="ECO:0000313" key="2">
    <source>
        <dbReference type="Proteomes" id="UP000828390"/>
    </source>
</evidence>
<reference evidence="1" key="2">
    <citation type="submission" date="2020-11" db="EMBL/GenBank/DDBJ databases">
        <authorList>
            <person name="McCartney M.A."/>
            <person name="Auch B."/>
            <person name="Kono T."/>
            <person name="Mallez S."/>
            <person name="Becker A."/>
            <person name="Gohl D.M."/>
            <person name="Silverstein K.A.T."/>
            <person name="Koren S."/>
            <person name="Bechman K.B."/>
            <person name="Herman A."/>
            <person name="Abrahante J.E."/>
            <person name="Garbe J."/>
        </authorList>
    </citation>
    <scope>NUCLEOTIDE SEQUENCE</scope>
    <source>
        <strain evidence="1">Duluth1</strain>
        <tissue evidence="1">Whole animal</tissue>
    </source>
</reference>